<reference evidence="2" key="1">
    <citation type="submission" date="2018-04" db="EMBL/GenBank/DDBJ databases">
        <title>Transcriptome assembly of Sipha flava.</title>
        <authorList>
            <person name="Scully E.D."/>
            <person name="Geib S.M."/>
            <person name="Palmer N.A."/>
            <person name="Koch K."/>
            <person name="Bradshaw J."/>
            <person name="Heng-Moss T."/>
            <person name="Sarath G."/>
        </authorList>
    </citation>
    <scope>NUCLEOTIDE SEQUENCE</scope>
</reference>
<keyword evidence="1" id="KW-1133">Transmembrane helix</keyword>
<organism evidence="2">
    <name type="scientific">Sipha flava</name>
    <name type="common">yellow sugarcane aphid</name>
    <dbReference type="NCBI Taxonomy" id="143950"/>
    <lineage>
        <taxon>Eukaryota</taxon>
        <taxon>Metazoa</taxon>
        <taxon>Ecdysozoa</taxon>
        <taxon>Arthropoda</taxon>
        <taxon>Hexapoda</taxon>
        <taxon>Insecta</taxon>
        <taxon>Pterygota</taxon>
        <taxon>Neoptera</taxon>
        <taxon>Paraneoptera</taxon>
        <taxon>Hemiptera</taxon>
        <taxon>Sternorrhyncha</taxon>
        <taxon>Aphidomorpha</taxon>
        <taxon>Aphidoidea</taxon>
        <taxon>Aphididae</taxon>
        <taxon>Sipha</taxon>
    </lineage>
</organism>
<sequence>MIVIPYVILSHVINKIKSDTFSIRYMRSSKRESCGHHLNESLVSKIFFSVSSLRNAFYKRVRLQPTVFTRTRDLMVSVTLFGTTPSPLQAHSILFTHYYIILLYSYIMYMYNLIISRRLAKPYLNNI</sequence>
<gene>
    <name evidence="2" type="ORF">g.69019</name>
</gene>
<keyword evidence="1" id="KW-0812">Transmembrane</keyword>
<keyword evidence="1" id="KW-0472">Membrane</keyword>
<evidence type="ECO:0000256" key="1">
    <source>
        <dbReference type="SAM" id="Phobius"/>
    </source>
</evidence>
<dbReference type="AlphaFoldDB" id="A0A2S2R5T5"/>
<dbReference type="EMBL" id="GGMS01016111">
    <property type="protein sequence ID" value="MBY85314.1"/>
    <property type="molecule type" value="Transcribed_RNA"/>
</dbReference>
<feature type="transmembrane region" description="Helical" evidence="1">
    <location>
        <begin position="95"/>
        <end position="114"/>
    </location>
</feature>
<evidence type="ECO:0000313" key="2">
    <source>
        <dbReference type="EMBL" id="MBY85314.1"/>
    </source>
</evidence>
<protein>
    <submittedName>
        <fullName evidence="2">Uncharacterized protein</fullName>
    </submittedName>
</protein>
<name>A0A2S2R5T5_9HEMI</name>
<proteinExistence type="predicted"/>
<accession>A0A2S2R5T5</accession>